<sequence length="190" mass="21099">MKLYLASTSPRRLTILKHLNLKFTPLKPSITEPEITNTTHPERLATTIALLKALSCTRYVKNGLLIGMDTIVVINNQVLGKPGNRSRARKMLKLLSGKTHQVITAIALIKLPECKIFTSAEKTLVTFRTLSRDEIEAYIQTSEPYDKAGAYAIQGKAGLFVSKINGCYLNVIGLPLPRLLNLLKKAGWKK</sequence>
<keyword evidence="3" id="KW-0546">Nucleotide metabolism</keyword>
<feature type="site" description="Important for substrate specificity" evidence="3">
    <location>
        <position position="70"/>
    </location>
</feature>
<comment type="function">
    <text evidence="3">Nucleoside triphosphate pyrophosphatase that hydrolyzes dTTP and UTP. May have a dual role in cell division arrest and in preventing the incorporation of modified nucleotides into cellular nucleic acids.</text>
</comment>
<comment type="caution">
    <text evidence="4">The sequence shown here is derived from an EMBL/GenBank/DDBJ whole genome shotgun (WGS) entry which is preliminary data.</text>
</comment>
<proteinExistence type="inferred from homology"/>
<dbReference type="EC" id="3.6.1.9" evidence="3"/>
<feature type="site" description="Important for substrate specificity" evidence="3">
    <location>
        <position position="154"/>
    </location>
</feature>
<gene>
    <name evidence="4" type="primary">maf</name>
    <name evidence="4" type="ORF">ENX16_06415</name>
</gene>
<dbReference type="PIRSF" id="PIRSF006305">
    <property type="entry name" value="Maf"/>
    <property type="match status" value="1"/>
</dbReference>
<dbReference type="InterPro" id="IPR003697">
    <property type="entry name" value="Maf-like"/>
</dbReference>
<feature type="active site" description="Proton acceptor" evidence="3">
    <location>
        <position position="69"/>
    </location>
</feature>
<comment type="subcellular location">
    <subcellularLocation>
        <location evidence="3">Cytoplasm</location>
    </subcellularLocation>
</comment>
<dbReference type="SUPFAM" id="SSF52972">
    <property type="entry name" value="ITPase-like"/>
    <property type="match status" value="1"/>
</dbReference>
<dbReference type="Pfam" id="PF02545">
    <property type="entry name" value="Maf"/>
    <property type="match status" value="1"/>
</dbReference>
<dbReference type="EMBL" id="DTMZ01000155">
    <property type="protein sequence ID" value="HGD13694.1"/>
    <property type="molecule type" value="Genomic_DNA"/>
</dbReference>
<dbReference type="AlphaFoldDB" id="A0A7V3PUD8"/>
<dbReference type="InterPro" id="IPR029001">
    <property type="entry name" value="ITPase-like_fam"/>
</dbReference>
<protein>
    <recommendedName>
        <fullName evidence="3">dTTP/UTP pyrophosphatase</fullName>
        <shortName evidence="3">dTTPase/UTPase</shortName>
        <ecNumber evidence="3">3.6.1.9</ecNumber>
    </recommendedName>
    <alternativeName>
        <fullName evidence="3">Nucleoside triphosphate pyrophosphatase</fullName>
    </alternativeName>
    <alternativeName>
        <fullName evidence="3">Nucleotide pyrophosphatase</fullName>
        <shortName evidence="3">Nucleotide PPase</shortName>
    </alternativeName>
</protein>
<comment type="caution">
    <text evidence="3">Lacks conserved residue(s) required for the propagation of feature annotation.</text>
</comment>
<comment type="similarity">
    <text evidence="3">Belongs to the Maf family. YhdE subfamily.</text>
</comment>
<evidence type="ECO:0000256" key="3">
    <source>
        <dbReference type="HAMAP-Rule" id="MF_00528"/>
    </source>
</evidence>
<dbReference type="GO" id="GO:0047429">
    <property type="term" value="F:nucleoside triphosphate diphosphatase activity"/>
    <property type="evidence" value="ECO:0007669"/>
    <property type="project" value="UniProtKB-EC"/>
</dbReference>
<organism evidence="4">
    <name type="scientific">candidate division WOR-3 bacterium</name>
    <dbReference type="NCBI Taxonomy" id="2052148"/>
    <lineage>
        <taxon>Bacteria</taxon>
        <taxon>Bacteria division WOR-3</taxon>
    </lineage>
</organism>
<name>A0A7V3PUD8_UNCW3</name>
<feature type="site" description="Important for substrate specificity" evidence="3">
    <location>
        <position position="11"/>
    </location>
</feature>
<dbReference type="PANTHER" id="PTHR43213">
    <property type="entry name" value="BIFUNCTIONAL DTTP/UTP PYROPHOSPHATASE/METHYLTRANSFERASE PROTEIN-RELATED"/>
    <property type="match status" value="1"/>
</dbReference>
<dbReference type="GO" id="GO:0009117">
    <property type="term" value="P:nucleotide metabolic process"/>
    <property type="evidence" value="ECO:0007669"/>
    <property type="project" value="UniProtKB-KW"/>
</dbReference>
<keyword evidence="3" id="KW-0963">Cytoplasm</keyword>
<keyword evidence="2 3" id="KW-0378">Hydrolase</keyword>
<dbReference type="HAMAP" id="MF_00528">
    <property type="entry name" value="Maf"/>
    <property type="match status" value="1"/>
</dbReference>
<dbReference type="Gene3D" id="3.90.950.10">
    <property type="match status" value="1"/>
</dbReference>
<accession>A0A7V3PUD8</accession>
<comment type="cofactor">
    <cofactor evidence="1 3">
        <name>a divalent metal cation</name>
        <dbReference type="ChEBI" id="CHEBI:60240"/>
    </cofactor>
</comment>
<dbReference type="NCBIfam" id="TIGR00172">
    <property type="entry name" value="maf"/>
    <property type="match status" value="1"/>
</dbReference>
<dbReference type="GO" id="GO:0005737">
    <property type="term" value="C:cytoplasm"/>
    <property type="evidence" value="ECO:0007669"/>
    <property type="project" value="UniProtKB-SubCell"/>
</dbReference>
<reference evidence="4" key="1">
    <citation type="journal article" date="2020" name="mSystems">
        <title>Genome- and Community-Level Interaction Insights into Carbon Utilization and Element Cycling Functions of Hydrothermarchaeota in Hydrothermal Sediment.</title>
        <authorList>
            <person name="Zhou Z."/>
            <person name="Liu Y."/>
            <person name="Xu W."/>
            <person name="Pan J."/>
            <person name="Luo Z.H."/>
            <person name="Li M."/>
        </authorList>
    </citation>
    <scope>NUCLEOTIDE SEQUENCE [LARGE SCALE GENOMIC DNA]</scope>
    <source>
        <strain evidence="4">SpSt-914</strain>
    </source>
</reference>
<dbReference type="PANTHER" id="PTHR43213:SF5">
    <property type="entry name" value="BIFUNCTIONAL DTTP_UTP PYROPHOSPHATASE_METHYLTRANSFERASE PROTEIN-RELATED"/>
    <property type="match status" value="1"/>
</dbReference>
<comment type="catalytic activity">
    <reaction evidence="3">
        <text>UTP + H2O = UMP + diphosphate + H(+)</text>
        <dbReference type="Rhea" id="RHEA:29395"/>
        <dbReference type="ChEBI" id="CHEBI:15377"/>
        <dbReference type="ChEBI" id="CHEBI:15378"/>
        <dbReference type="ChEBI" id="CHEBI:33019"/>
        <dbReference type="ChEBI" id="CHEBI:46398"/>
        <dbReference type="ChEBI" id="CHEBI:57865"/>
        <dbReference type="EC" id="3.6.1.9"/>
    </reaction>
</comment>
<comment type="catalytic activity">
    <reaction evidence="3">
        <text>dTTP + H2O = dTMP + diphosphate + H(+)</text>
        <dbReference type="Rhea" id="RHEA:28534"/>
        <dbReference type="ChEBI" id="CHEBI:15377"/>
        <dbReference type="ChEBI" id="CHEBI:15378"/>
        <dbReference type="ChEBI" id="CHEBI:33019"/>
        <dbReference type="ChEBI" id="CHEBI:37568"/>
        <dbReference type="ChEBI" id="CHEBI:63528"/>
        <dbReference type="EC" id="3.6.1.9"/>
    </reaction>
</comment>
<evidence type="ECO:0000313" key="4">
    <source>
        <dbReference type="EMBL" id="HGD13694.1"/>
    </source>
</evidence>
<evidence type="ECO:0000256" key="1">
    <source>
        <dbReference type="ARBA" id="ARBA00001968"/>
    </source>
</evidence>
<dbReference type="CDD" id="cd00555">
    <property type="entry name" value="Maf"/>
    <property type="match status" value="1"/>
</dbReference>
<evidence type="ECO:0000256" key="2">
    <source>
        <dbReference type="ARBA" id="ARBA00022801"/>
    </source>
</evidence>